<evidence type="ECO:0000313" key="3">
    <source>
        <dbReference type="Proteomes" id="UP001066276"/>
    </source>
</evidence>
<accession>A0AAV7NRY2</accession>
<protein>
    <submittedName>
        <fullName evidence="2">Uncharacterized protein</fullName>
    </submittedName>
</protein>
<dbReference type="AlphaFoldDB" id="A0AAV7NRY2"/>
<feature type="compositionally biased region" description="Polar residues" evidence="1">
    <location>
        <begin position="186"/>
        <end position="203"/>
    </location>
</feature>
<evidence type="ECO:0000313" key="2">
    <source>
        <dbReference type="EMBL" id="KAJ1118797.1"/>
    </source>
</evidence>
<reference evidence="2" key="1">
    <citation type="journal article" date="2022" name="bioRxiv">
        <title>Sequencing and chromosome-scale assembly of the giantPleurodeles waltlgenome.</title>
        <authorList>
            <person name="Brown T."/>
            <person name="Elewa A."/>
            <person name="Iarovenko S."/>
            <person name="Subramanian E."/>
            <person name="Araus A.J."/>
            <person name="Petzold A."/>
            <person name="Susuki M."/>
            <person name="Suzuki K.-i.T."/>
            <person name="Hayashi T."/>
            <person name="Toyoda A."/>
            <person name="Oliveira C."/>
            <person name="Osipova E."/>
            <person name="Leigh N.D."/>
            <person name="Simon A."/>
            <person name="Yun M.H."/>
        </authorList>
    </citation>
    <scope>NUCLEOTIDE SEQUENCE</scope>
    <source>
        <strain evidence="2">20211129_DDA</strain>
        <tissue evidence="2">Liver</tissue>
    </source>
</reference>
<name>A0AAV7NRY2_PLEWA</name>
<feature type="compositionally biased region" description="Polar residues" evidence="1">
    <location>
        <begin position="129"/>
        <end position="146"/>
    </location>
</feature>
<feature type="region of interest" description="Disordered" evidence="1">
    <location>
        <begin position="88"/>
        <end position="242"/>
    </location>
</feature>
<feature type="compositionally biased region" description="Basic residues" evidence="1">
    <location>
        <begin position="172"/>
        <end position="185"/>
    </location>
</feature>
<gene>
    <name evidence="2" type="ORF">NDU88_006984</name>
</gene>
<feature type="compositionally biased region" description="Basic and acidic residues" evidence="1">
    <location>
        <begin position="205"/>
        <end position="214"/>
    </location>
</feature>
<feature type="compositionally biased region" description="Polar residues" evidence="1">
    <location>
        <begin position="157"/>
        <end position="169"/>
    </location>
</feature>
<feature type="compositionally biased region" description="Basic and acidic residues" evidence="1">
    <location>
        <begin position="88"/>
        <end position="125"/>
    </location>
</feature>
<proteinExistence type="predicted"/>
<sequence>MDAISAAIQFQADKQDTQVDLLNILAIHIVSIDKKLQSLNDLIKRAQTHSYTQQMTCQCSITGDNSQRSLDILNDILKEVKIQALRTEEHLSSSGEKIPKNLTKKDNPQDARKSHEESNNIKDIHLSGQGMSQSNTEGRSCLSTQELGPPTGGSKDSIPNNSIVEGSSLTKREKKRKRKAQKKTKGVQQNCIWKSFAESNGTQPKEPESTENRNKICKSRQIKAEWPASEDNSTGEPSALVN</sequence>
<keyword evidence="3" id="KW-1185">Reference proteome</keyword>
<dbReference type="EMBL" id="JANPWB010000012">
    <property type="protein sequence ID" value="KAJ1118797.1"/>
    <property type="molecule type" value="Genomic_DNA"/>
</dbReference>
<dbReference type="Proteomes" id="UP001066276">
    <property type="component" value="Chromosome 8"/>
</dbReference>
<feature type="compositionally biased region" description="Polar residues" evidence="1">
    <location>
        <begin position="230"/>
        <end position="242"/>
    </location>
</feature>
<evidence type="ECO:0000256" key="1">
    <source>
        <dbReference type="SAM" id="MobiDB-lite"/>
    </source>
</evidence>
<comment type="caution">
    <text evidence="2">The sequence shown here is derived from an EMBL/GenBank/DDBJ whole genome shotgun (WGS) entry which is preliminary data.</text>
</comment>
<organism evidence="2 3">
    <name type="scientific">Pleurodeles waltl</name>
    <name type="common">Iberian ribbed newt</name>
    <dbReference type="NCBI Taxonomy" id="8319"/>
    <lineage>
        <taxon>Eukaryota</taxon>
        <taxon>Metazoa</taxon>
        <taxon>Chordata</taxon>
        <taxon>Craniata</taxon>
        <taxon>Vertebrata</taxon>
        <taxon>Euteleostomi</taxon>
        <taxon>Amphibia</taxon>
        <taxon>Batrachia</taxon>
        <taxon>Caudata</taxon>
        <taxon>Salamandroidea</taxon>
        <taxon>Salamandridae</taxon>
        <taxon>Pleurodelinae</taxon>
        <taxon>Pleurodeles</taxon>
    </lineage>
</organism>